<keyword evidence="2" id="KW-1185">Reference proteome</keyword>
<comment type="caution">
    <text evidence="1">The sequence shown here is derived from an EMBL/GenBank/DDBJ whole genome shotgun (WGS) entry which is preliminary data.</text>
</comment>
<dbReference type="PATRIC" id="fig|946077.3.peg.926"/>
<protein>
    <recommendedName>
        <fullName evidence="3">Lipoprotein</fullName>
    </recommendedName>
</protein>
<dbReference type="RefSeq" id="WP_008237881.1">
    <property type="nucleotide sequence ID" value="NZ_AJJU01000003.1"/>
</dbReference>
<dbReference type="STRING" id="946077.W5A_04549"/>
<reference evidence="1 2" key="1">
    <citation type="journal article" date="2012" name="J. Bacteriol.">
        <title>Genome Sequence of the Halotolerant Bacterium Imtechella halotolerans K1T.</title>
        <authorList>
            <person name="Kumar S."/>
            <person name="Vikram S."/>
            <person name="Subramanian S."/>
            <person name="Raghava G.P."/>
            <person name="Pinnaka A.K."/>
        </authorList>
    </citation>
    <scope>NUCLEOTIDE SEQUENCE [LARGE SCALE GENOMIC DNA]</scope>
    <source>
        <strain evidence="1 2">K1</strain>
    </source>
</reference>
<evidence type="ECO:0008006" key="3">
    <source>
        <dbReference type="Google" id="ProtNLM"/>
    </source>
</evidence>
<dbReference type="AlphaFoldDB" id="I0WIH0"/>
<evidence type="ECO:0000313" key="2">
    <source>
        <dbReference type="Proteomes" id="UP000005938"/>
    </source>
</evidence>
<gene>
    <name evidence="1" type="ORF">W5A_04549</name>
</gene>
<dbReference type="Proteomes" id="UP000005938">
    <property type="component" value="Unassembled WGS sequence"/>
</dbReference>
<dbReference type="eggNOG" id="ENOG5030B5S">
    <property type="taxonomic scope" value="Bacteria"/>
</dbReference>
<evidence type="ECO:0000313" key="1">
    <source>
        <dbReference type="EMBL" id="EID76186.1"/>
    </source>
</evidence>
<sequence>MNFFSKPIFLLASVLLLCSCEFSENIVVNPDGTGSFSVDFDGSALMEMAGEETGETAIDSVLHFKDFLTSEAADSLSTEDLAKYKKLENFSMHMLMDPAQKKMVYKLFANFNNVGELQDMLNSMASISDMNTSSEEEEVDNSNPFSAFGDMNISETKYSYEKSKFTRKSVIKDQEKYQKLMDSISTGNMSMMYESTTYKLNYTFPKKIKKVSNEAVTISEDGKNMVLELSFMDYLSNPAALDVEVEFEK</sequence>
<proteinExistence type="predicted"/>
<accession>I0WIH0</accession>
<dbReference type="EMBL" id="AJJU01000003">
    <property type="protein sequence ID" value="EID76186.1"/>
    <property type="molecule type" value="Genomic_DNA"/>
</dbReference>
<name>I0WIH0_9FLAO</name>
<dbReference type="PROSITE" id="PS51257">
    <property type="entry name" value="PROKAR_LIPOPROTEIN"/>
    <property type="match status" value="1"/>
</dbReference>
<organism evidence="1 2">
    <name type="scientific">Imtechella halotolerans K1</name>
    <dbReference type="NCBI Taxonomy" id="946077"/>
    <lineage>
        <taxon>Bacteria</taxon>
        <taxon>Pseudomonadati</taxon>
        <taxon>Bacteroidota</taxon>
        <taxon>Flavobacteriia</taxon>
        <taxon>Flavobacteriales</taxon>
        <taxon>Flavobacteriaceae</taxon>
        <taxon>Imtechella</taxon>
    </lineage>
</organism>
<dbReference type="OrthoDB" id="978531at2"/>